<keyword evidence="2" id="KW-0472">Membrane</keyword>
<organism evidence="4 5">
    <name type="scientific">Oryza meyeriana var. granulata</name>
    <dbReference type="NCBI Taxonomy" id="110450"/>
    <lineage>
        <taxon>Eukaryota</taxon>
        <taxon>Viridiplantae</taxon>
        <taxon>Streptophyta</taxon>
        <taxon>Embryophyta</taxon>
        <taxon>Tracheophyta</taxon>
        <taxon>Spermatophyta</taxon>
        <taxon>Magnoliopsida</taxon>
        <taxon>Liliopsida</taxon>
        <taxon>Poales</taxon>
        <taxon>Poaceae</taxon>
        <taxon>BOP clade</taxon>
        <taxon>Oryzoideae</taxon>
        <taxon>Oryzeae</taxon>
        <taxon>Oryzinae</taxon>
        <taxon>Oryza</taxon>
        <taxon>Oryza meyeriana</taxon>
    </lineage>
</organism>
<keyword evidence="5" id="KW-1185">Reference proteome</keyword>
<dbReference type="InterPro" id="IPR000195">
    <property type="entry name" value="Rab-GAP-TBC_dom"/>
</dbReference>
<dbReference type="OrthoDB" id="10264062at2759"/>
<dbReference type="FunFam" id="1.10.472.80:FF:000014">
    <property type="entry name" value="GTPase-activating protein gyp7 isoform X1"/>
    <property type="match status" value="1"/>
</dbReference>
<evidence type="ECO:0000256" key="1">
    <source>
        <dbReference type="SAM" id="MobiDB-lite"/>
    </source>
</evidence>
<keyword evidence="2" id="KW-0812">Transmembrane</keyword>
<dbReference type="EMBL" id="SPHZ02000002">
    <property type="protein sequence ID" value="KAF0930465.1"/>
    <property type="molecule type" value="Genomic_DNA"/>
</dbReference>
<dbReference type="Pfam" id="PF00566">
    <property type="entry name" value="RabGAP-TBC"/>
    <property type="match status" value="1"/>
</dbReference>
<keyword evidence="2" id="KW-1133">Transmembrane helix</keyword>
<reference evidence="4 5" key="1">
    <citation type="submission" date="2019-11" db="EMBL/GenBank/DDBJ databases">
        <title>Whole genome sequence of Oryza granulata.</title>
        <authorList>
            <person name="Li W."/>
        </authorList>
    </citation>
    <scope>NUCLEOTIDE SEQUENCE [LARGE SCALE GENOMIC DNA]</scope>
    <source>
        <strain evidence="5">cv. Menghai</strain>
        <tissue evidence="4">Leaf</tissue>
    </source>
</reference>
<dbReference type="Proteomes" id="UP000479710">
    <property type="component" value="Unassembled WGS sequence"/>
</dbReference>
<gene>
    <name evidence="4" type="ORF">E2562_032892</name>
</gene>
<dbReference type="InterPro" id="IPR035969">
    <property type="entry name" value="Rab-GAP_TBC_sf"/>
</dbReference>
<feature type="region of interest" description="Disordered" evidence="1">
    <location>
        <begin position="172"/>
        <end position="271"/>
    </location>
</feature>
<accession>A0A6G1F0V2</accession>
<evidence type="ECO:0000313" key="4">
    <source>
        <dbReference type="EMBL" id="KAF0930465.1"/>
    </source>
</evidence>
<dbReference type="FunFam" id="1.10.8.270:FF:000022">
    <property type="entry name" value="Ypt/Rab-GAP domain of gyp1p superfamily protein"/>
    <property type="match status" value="1"/>
</dbReference>
<evidence type="ECO:0000256" key="2">
    <source>
        <dbReference type="SAM" id="Phobius"/>
    </source>
</evidence>
<dbReference type="Gene3D" id="1.10.472.80">
    <property type="entry name" value="Ypt/Rab-GAP domain of gyp1p, domain 3"/>
    <property type="match status" value="1"/>
</dbReference>
<dbReference type="SMART" id="SM00164">
    <property type="entry name" value="TBC"/>
    <property type="match status" value="1"/>
</dbReference>
<name>A0A6G1F0V2_9ORYZ</name>
<sequence>MWAWGCVERVAAGLLGPVGGAYGGGRWNTAVAVGVTAAAGLALVVIVVSSRRGGLKSPWWRRRKKAALKAQEWVSLFTPEGKLQDGGVKLLKKVRSGGIEPSIRAQVWPFLLGVYSLDSSEAERDAVKAQNRNGYQLLRKQCLQKSVYSNEKSKRSNETAGANHVACVSSEKEAHLVSEGNPLVNLEEEVQDDTSKASPEKPMDGNHSSSGSSNKEDSEKSGLTHVETSHMDVASVQQSLTEDEQESVPRYSSTGGNMEDDSELSKAARPVKSARTLEDFETWQRIIRLDAVRANDEWVSYSPSQAVVSREKAIESAKAVCLKDYEHLEPHRIHHASRLVAILEAYAIYDPEIGYCQGMSDLLAPLLAVLEDDNEAFWCFSGFMRKARHNFRLDEAGIRRQLNMVARIIKYKDLHLYRHLEMLQAEDCFFVYRMVVVMFRRELTFEQTLSLWEVMWADQAANRAGIAKSSLGKLRLGAPPTDDLLLYAIAASVLQKRKLIIESYSSMDEIIRECNSMAGQLDIWKLLDDAHDLVMTLHDRIE</sequence>
<protein>
    <recommendedName>
        <fullName evidence="3">Rab-GAP TBC domain-containing protein</fullName>
    </recommendedName>
</protein>
<comment type="caution">
    <text evidence="4">The sequence shown here is derived from an EMBL/GenBank/DDBJ whole genome shotgun (WGS) entry which is preliminary data.</text>
</comment>
<proteinExistence type="predicted"/>
<dbReference type="PANTHER" id="PTHR22957">
    <property type="entry name" value="TBC1 DOMAIN FAMILY MEMBER GTPASE-ACTIVATING PROTEIN"/>
    <property type="match status" value="1"/>
</dbReference>
<dbReference type="Gene3D" id="1.10.8.270">
    <property type="entry name" value="putative rabgap domain of human tbc1 domain family member 14 like domains"/>
    <property type="match status" value="1"/>
</dbReference>
<feature type="compositionally biased region" description="Basic and acidic residues" evidence="1">
    <location>
        <begin position="214"/>
        <end position="230"/>
    </location>
</feature>
<evidence type="ECO:0000259" key="3">
    <source>
        <dbReference type="PROSITE" id="PS50086"/>
    </source>
</evidence>
<feature type="domain" description="Rab-GAP TBC" evidence="3">
    <location>
        <begin position="98"/>
        <end position="459"/>
    </location>
</feature>
<dbReference type="PANTHER" id="PTHR22957:SF650">
    <property type="entry name" value="OS10G0518100 PROTEIN"/>
    <property type="match status" value="1"/>
</dbReference>
<dbReference type="GO" id="GO:0005096">
    <property type="term" value="F:GTPase activator activity"/>
    <property type="evidence" value="ECO:0007669"/>
    <property type="project" value="TreeGrafter"/>
</dbReference>
<feature type="transmembrane region" description="Helical" evidence="2">
    <location>
        <begin position="27"/>
        <end position="48"/>
    </location>
</feature>
<dbReference type="AlphaFoldDB" id="A0A6G1F0V2"/>
<feature type="compositionally biased region" description="Basic and acidic residues" evidence="1">
    <location>
        <begin position="193"/>
        <end position="204"/>
    </location>
</feature>
<dbReference type="PROSITE" id="PS50086">
    <property type="entry name" value="TBC_RABGAP"/>
    <property type="match status" value="1"/>
</dbReference>
<evidence type="ECO:0000313" key="5">
    <source>
        <dbReference type="Proteomes" id="UP000479710"/>
    </source>
</evidence>
<dbReference type="SUPFAM" id="SSF47923">
    <property type="entry name" value="Ypt/Rab-GAP domain of gyp1p"/>
    <property type="match status" value="2"/>
</dbReference>